<protein>
    <submittedName>
        <fullName evidence="1">DUF3037 domain-containing protein</fullName>
    </submittedName>
</protein>
<evidence type="ECO:0000313" key="2">
    <source>
        <dbReference type="Proteomes" id="UP001595699"/>
    </source>
</evidence>
<name>A0ABV7YBQ1_9ACTN</name>
<sequence>MTRAVFDYALLRAVPRIERGETVNVGVVVYCQQHDFLEAAVHVDVARLTCLDAEADVEAVREALDAICAVCRGNADAGPAGALPRGERFRWLTAPRSTIVQPGPVHAGLTDDPKAEVDRLLHQLVR</sequence>
<dbReference type="EMBL" id="JBHRZH010000015">
    <property type="protein sequence ID" value="MFC3762557.1"/>
    <property type="molecule type" value="Genomic_DNA"/>
</dbReference>
<gene>
    <name evidence="1" type="ORF">ACFOUW_17070</name>
</gene>
<dbReference type="Pfam" id="PF11236">
    <property type="entry name" value="DUF3037"/>
    <property type="match status" value="1"/>
</dbReference>
<reference evidence="2" key="1">
    <citation type="journal article" date="2019" name="Int. J. Syst. Evol. Microbiol.">
        <title>The Global Catalogue of Microorganisms (GCM) 10K type strain sequencing project: providing services to taxonomists for standard genome sequencing and annotation.</title>
        <authorList>
            <consortium name="The Broad Institute Genomics Platform"/>
            <consortium name="The Broad Institute Genome Sequencing Center for Infectious Disease"/>
            <person name="Wu L."/>
            <person name="Ma J."/>
        </authorList>
    </citation>
    <scope>NUCLEOTIDE SEQUENCE [LARGE SCALE GENOMIC DNA]</scope>
    <source>
        <strain evidence="2">CGMCC 4.7241</strain>
    </source>
</reference>
<organism evidence="1 2">
    <name type="scientific">Tenggerimyces flavus</name>
    <dbReference type="NCBI Taxonomy" id="1708749"/>
    <lineage>
        <taxon>Bacteria</taxon>
        <taxon>Bacillati</taxon>
        <taxon>Actinomycetota</taxon>
        <taxon>Actinomycetes</taxon>
        <taxon>Propionibacteriales</taxon>
        <taxon>Nocardioidaceae</taxon>
        <taxon>Tenggerimyces</taxon>
    </lineage>
</organism>
<evidence type="ECO:0000313" key="1">
    <source>
        <dbReference type="EMBL" id="MFC3762557.1"/>
    </source>
</evidence>
<keyword evidence="2" id="KW-1185">Reference proteome</keyword>
<dbReference type="RefSeq" id="WP_205118844.1">
    <property type="nucleotide sequence ID" value="NZ_JAFBCM010000001.1"/>
</dbReference>
<dbReference type="InterPro" id="IPR021398">
    <property type="entry name" value="DUF3037"/>
</dbReference>
<proteinExistence type="predicted"/>
<comment type="caution">
    <text evidence="1">The sequence shown here is derived from an EMBL/GenBank/DDBJ whole genome shotgun (WGS) entry which is preliminary data.</text>
</comment>
<dbReference type="Proteomes" id="UP001595699">
    <property type="component" value="Unassembled WGS sequence"/>
</dbReference>
<accession>A0ABV7YBQ1</accession>